<comment type="caution">
    <text evidence="2">The sequence shown here is derived from an EMBL/GenBank/DDBJ whole genome shotgun (WGS) entry which is preliminary data.</text>
</comment>
<proteinExistence type="predicted"/>
<sequence length="175" mass="19974">MKQEKAGLVVIIILLAAFIGISVWSIVPTEQVLEEAVKIAEEQFQQEKEAATHEVTDFSLYLPEGYEIEEETSNNLLLKQEDQTYILFYNSFENETSQLNYEAIQDSDNQLKLEAFEDDNRFAYISIIEHDGHSYQLQIGVGGVKITTISDMDNLVHDAEQMMKMANSVAYENHT</sequence>
<feature type="transmembrane region" description="Helical" evidence="1">
    <location>
        <begin position="7"/>
        <end position="27"/>
    </location>
</feature>
<protein>
    <recommendedName>
        <fullName evidence="4">DUF4367 domain-containing protein</fullName>
    </recommendedName>
</protein>
<evidence type="ECO:0008006" key="4">
    <source>
        <dbReference type="Google" id="ProtNLM"/>
    </source>
</evidence>
<keyword evidence="1" id="KW-1133">Transmembrane helix</keyword>
<evidence type="ECO:0000313" key="2">
    <source>
        <dbReference type="EMBL" id="MFC4403618.1"/>
    </source>
</evidence>
<evidence type="ECO:0000313" key="3">
    <source>
        <dbReference type="Proteomes" id="UP001595882"/>
    </source>
</evidence>
<keyword evidence="1" id="KW-0472">Membrane</keyword>
<accession>A0ABV8WX31</accession>
<organism evidence="2 3">
    <name type="scientific">Gracilibacillus xinjiangensis</name>
    <dbReference type="NCBI Taxonomy" id="1193282"/>
    <lineage>
        <taxon>Bacteria</taxon>
        <taxon>Bacillati</taxon>
        <taxon>Bacillota</taxon>
        <taxon>Bacilli</taxon>
        <taxon>Bacillales</taxon>
        <taxon>Bacillaceae</taxon>
        <taxon>Gracilibacillus</taxon>
    </lineage>
</organism>
<dbReference type="RefSeq" id="WP_390252151.1">
    <property type="nucleotide sequence ID" value="NZ_JBHSDT010000008.1"/>
</dbReference>
<keyword evidence="1" id="KW-0812">Transmembrane</keyword>
<keyword evidence="3" id="KW-1185">Reference proteome</keyword>
<evidence type="ECO:0000256" key="1">
    <source>
        <dbReference type="SAM" id="Phobius"/>
    </source>
</evidence>
<dbReference type="EMBL" id="JBHSDT010000008">
    <property type="protein sequence ID" value="MFC4403618.1"/>
    <property type="molecule type" value="Genomic_DNA"/>
</dbReference>
<gene>
    <name evidence="2" type="ORF">ACFOY7_11120</name>
</gene>
<reference evidence="3" key="1">
    <citation type="journal article" date="2019" name="Int. J. Syst. Evol. Microbiol.">
        <title>The Global Catalogue of Microorganisms (GCM) 10K type strain sequencing project: providing services to taxonomists for standard genome sequencing and annotation.</title>
        <authorList>
            <consortium name="The Broad Institute Genomics Platform"/>
            <consortium name="The Broad Institute Genome Sequencing Center for Infectious Disease"/>
            <person name="Wu L."/>
            <person name="Ma J."/>
        </authorList>
    </citation>
    <scope>NUCLEOTIDE SEQUENCE [LARGE SCALE GENOMIC DNA]</scope>
    <source>
        <strain evidence="3">CCUG 37865</strain>
    </source>
</reference>
<name>A0ABV8WX31_9BACI</name>
<dbReference type="Proteomes" id="UP001595882">
    <property type="component" value="Unassembled WGS sequence"/>
</dbReference>